<keyword evidence="5" id="KW-0963">Cytoplasm</keyword>
<dbReference type="GO" id="GO:0006825">
    <property type="term" value="P:copper ion transport"/>
    <property type="evidence" value="ECO:0007669"/>
    <property type="project" value="EnsemblFungi"/>
</dbReference>
<dbReference type="FunFam" id="2.60.40.200:FF:000014">
    <property type="entry name" value="Superoxide dismutase 1 copper chaperone"/>
    <property type="match status" value="1"/>
</dbReference>
<dbReference type="OrthoDB" id="666972at2759"/>
<evidence type="ECO:0000259" key="11">
    <source>
        <dbReference type="PROSITE" id="PS50846"/>
    </source>
</evidence>
<dbReference type="SUPFAM" id="SSF55008">
    <property type="entry name" value="HMA, heavy metal-associated domain"/>
    <property type="match status" value="1"/>
</dbReference>
<dbReference type="AlphaFoldDB" id="A0A1E4RNX1"/>
<evidence type="ECO:0000256" key="1">
    <source>
        <dbReference type="ARBA" id="ARBA00001973"/>
    </source>
</evidence>
<keyword evidence="8" id="KW-1015">Disulfide bond</keyword>
<dbReference type="GO" id="GO:0005829">
    <property type="term" value="C:cytosol"/>
    <property type="evidence" value="ECO:0007669"/>
    <property type="project" value="EnsemblFungi"/>
</dbReference>
<dbReference type="GO" id="GO:0101031">
    <property type="term" value="C:protein folding chaperone complex"/>
    <property type="evidence" value="ECO:0007669"/>
    <property type="project" value="EnsemblFungi"/>
</dbReference>
<protein>
    <recommendedName>
        <fullName evidence="4">Superoxide dismutase 1 copper chaperone</fullName>
    </recommendedName>
</protein>
<dbReference type="PANTHER" id="PTHR22814">
    <property type="entry name" value="COPPER TRANSPORT PROTEIN ATOX1-RELATED"/>
    <property type="match status" value="1"/>
</dbReference>
<dbReference type="InterPro" id="IPR017969">
    <property type="entry name" value="Heavy-metal-associated_CS"/>
</dbReference>
<evidence type="ECO:0000256" key="10">
    <source>
        <dbReference type="ARBA" id="ARBA00058842"/>
    </source>
</evidence>
<comment type="subcellular location">
    <subcellularLocation>
        <location evidence="2">Cytoplasm</location>
    </subcellularLocation>
</comment>
<proteinExistence type="inferred from homology"/>
<dbReference type="PROSITE" id="PS01047">
    <property type="entry name" value="HMA_1"/>
    <property type="match status" value="1"/>
</dbReference>
<dbReference type="PROSITE" id="PS50846">
    <property type="entry name" value="HMA_2"/>
    <property type="match status" value="1"/>
</dbReference>
<dbReference type="InterPro" id="IPR006121">
    <property type="entry name" value="HMA_dom"/>
</dbReference>
<evidence type="ECO:0000256" key="6">
    <source>
        <dbReference type="ARBA" id="ARBA00022723"/>
    </source>
</evidence>
<dbReference type="InterPro" id="IPR036423">
    <property type="entry name" value="SOD-like_Cu/Zn_dom_sf"/>
</dbReference>
<dbReference type="GO" id="GO:0005743">
    <property type="term" value="C:mitochondrial inner membrane"/>
    <property type="evidence" value="ECO:0007669"/>
    <property type="project" value="EnsemblFungi"/>
</dbReference>
<dbReference type="GO" id="GO:0005634">
    <property type="term" value="C:nucleus"/>
    <property type="evidence" value="ECO:0007669"/>
    <property type="project" value="EnsemblFungi"/>
</dbReference>
<dbReference type="InterPro" id="IPR036163">
    <property type="entry name" value="HMA_dom_sf"/>
</dbReference>
<evidence type="ECO:0000256" key="9">
    <source>
        <dbReference type="ARBA" id="ARBA00023186"/>
    </source>
</evidence>
<accession>A0A1E4RNX1</accession>
<comment type="cofactor">
    <cofactor evidence="1">
        <name>Cu(2+)</name>
        <dbReference type="ChEBI" id="CHEBI:29036"/>
    </cofactor>
</comment>
<comment type="function">
    <text evidence="10">Copper chaperone for superoxide dismutase 1 (SOD1). Binds copper ions and delivers them specifically to SOD1.</text>
</comment>
<evidence type="ECO:0000256" key="3">
    <source>
        <dbReference type="ARBA" id="ARBA00010636"/>
    </source>
</evidence>
<dbReference type="GO" id="GO:0046872">
    <property type="term" value="F:metal ion binding"/>
    <property type="evidence" value="ECO:0007669"/>
    <property type="project" value="UniProtKB-KW"/>
</dbReference>
<evidence type="ECO:0000313" key="12">
    <source>
        <dbReference type="EMBL" id="ODV68901.1"/>
    </source>
</evidence>
<dbReference type="Proteomes" id="UP000095085">
    <property type="component" value="Unassembled WGS sequence"/>
</dbReference>
<evidence type="ECO:0000256" key="8">
    <source>
        <dbReference type="ARBA" id="ARBA00023157"/>
    </source>
</evidence>
<dbReference type="GeneID" id="30997051"/>
<dbReference type="FunFam" id="3.30.70.100:FF:000038">
    <property type="entry name" value="Superoxide dismutase 1 copper chaperone"/>
    <property type="match status" value="1"/>
</dbReference>
<dbReference type="Pfam" id="PF00403">
    <property type="entry name" value="HMA"/>
    <property type="match status" value="1"/>
</dbReference>
<evidence type="ECO:0000313" key="13">
    <source>
        <dbReference type="Proteomes" id="UP000095085"/>
    </source>
</evidence>
<keyword evidence="7" id="KW-0186">Copper</keyword>
<sequence length="249" mass="26556">MTKSFEIVFNVQLECEACVESVSQALSPLGGISKYDIDLKNNLVTTEGSIPPSEIVKAIQGTGKDAIIRGTGQPNSAAVCILESFSPNDISHPVKGLARIVSVGDNDLVIDLTVNGLTKGIYYPSIRSNGNLSQGALSTGRLFYELSPVEVDSPADISTTINSLGAFTPRENEPLYSGQGFLQANLSINDLIGRSIILSRLKDETAPDSLCGVIARSAGVWENDKSVCSCSGKTVWQERVDALHRGVRL</sequence>
<dbReference type="PANTHER" id="PTHR22814:SF287">
    <property type="entry name" value="COPPER TRANSPORT PROTEIN ATX1"/>
    <property type="match status" value="1"/>
</dbReference>
<evidence type="ECO:0000256" key="2">
    <source>
        <dbReference type="ARBA" id="ARBA00004496"/>
    </source>
</evidence>
<organism evidence="12 13">
    <name type="scientific">Hyphopichia burtonii NRRL Y-1933</name>
    <dbReference type="NCBI Taxonomy" id="984485"/>
    <lineage>
        <taxon>Eukaryota</taxon>
        <taxon>Fungi</taxon>
        <taxon>Dikarya</taxon>
        <taxon>Ascomycota</taxon>
        <taxon>Saccharomycotina</taxon>
        <taxon>Pichiomycetes</taxon>
        <taxon>Debaryomycetaceae</taxon>
        <taxon>Hyphopichia</taxon>
    </lineage>
</organism>
<dbReference type="EMBL" id="KV454539">
    <property type="protein sequence ID" value="ODV68901.1"/>
    <property type="molecule type" value="Genomic_DNA"/>
</dbReference>
<evidence type="ECO:0000256" key="7">
    <source>
        <dbReference type="ARBA" id="ARBA00023008"/>
    </source>
</evidence>
<dbReference type="Gene3D" id="3.30.70.100">
    <property type="match status" value="1"/>
</dbReference>
<reference evidence="13" key="1">
    <citation type="submission" date="2016-05" db="EMBL/GenBank/DDBJ databases">
        <title>Comparative genomics of biotechnologically important yeasts.</title>
        <authorList>
            <consortium name="DOE Joint Genome Institute"/>
            <person name="Riley R."/>
            <person name="Haridas S."/>
            <person name="Wolfe K.H."/>
            <person name="Lopes M.R."/>
            <person name="Hittinger C.T."/>
            <person name="Goker M."/>
            <person name="Salamov A."/>
            <person name="Wisecaver J."/>
            <person name="Long T.M."/>
            <person name="Aerts A.L."/>
            <person name="Barry K."/>
            <person name="Choi C."/>
            <person name="Clum A."/>
            <person name="Coughlan A.Y."/>
            <person name="Deshpande S."/>
            <person name="Douglass A.P."/>
            <person name="Hanson S.J."/>
            <person name="Klenk H.-P."/>
            <person name="Labutti K."/>
            <person name="Lapidus A."/>
            <person name="Lindquist E."/>
            <person name="Lipzen A."/>
            <person name="Meier-Kolthoff J.P."/>
            <person name="Ohm R.A."/>
            <person name="Otillar R.P."/>
            <person name="Pangilinan J."/>
            <person name="Peng Y."/>
            <person name="Rokas A."/>
            <person name="Rosa C.A."/>
            <person name="Scheuner C."/>
            <person name="Sibirny A.A."/>
            <person name="Slot J.C."/>
            <person name="Stielow J.B."/>
            <person name="Sun H."/>
            <person name="Kurtzman C.P."/>
            <person name="Blackwell M."/>
            <person name="Grigoriev I.V."/>
            <person name="Jeffries T.W."/>
        </authorList>
    </citation>
    <scope>NUCLEOTIDE SEQUENCE [LARGE SCALE GENOMIC DNA]</scope>
    <source>
        <strain evidence="13">NRRL Y-1933</strain>
    </source>
</reference>
<evidence type="ECO:0000256" key="4">
    <source>
        <dbReference type="ARBA" id="ARBA00016103"/>
    </source>
</evidence>
<dbReference type="STRING" id="984485.A0A1E4RNX1"/>
<dbReference type="GO" id="GO:0019430">
    <property type="term" value="P:removal of superoxide radicals"/>
    <property type="evidence" value="ECO:0007669"/>
    <property type="project" value="EnsemblFungi"/>
</dbReference>
<evidence type="ECO:0000256" key="5">
    <source>
        <dbReference type="ARBA" id="ARBA00022490"/>
    </source>
</evidence>
<keyword evidence="9" id="KW-0143">Chaperone</keyword>
<comment type="similarity">
    <text evidence="3">Belongs to the CCS1 family.</text>
</comment>
<gene>
    <name evidence="12" type="ORF">HYPBUDRAFT_160724</name>
</gene>
<dbReference type="CDD" id="cd00371">
    <property type="entry name" value="HMA"/>
    <property type="match status" value="1"/>
</dbReference>
<dbReference type="GO" id="GO:0016532">
    <property type="term" value="F:superoxide dismutase copper chaperone activity"/>
    <property type="evidence" value="ECO:0007669"/>
    <property type="project" value="EnsemblFungi"/>
</dbReference>
<feature type="domain" description="HMA" evidence="11">
    <location>
        <begin position="4"/>
        <end position="67"/>
    </location>
</feature>
<dbReference type="Gene3D" id="2.60.40.200">
    <property type="entry name" value="Superoxide dismutase, copper/zinc binding domain"/>
    <property type="match status" value="1"/>
</dbReference>
<dbReference type="GO" id="GO:1902693">
    <property type="term" value="C:superoxide dismutase complex"/>
    <property type="evidence" value="ECO:0007669"/>
    <property type="project" value="EnsemblFungi"/>
</dbReference>
<name>A0A1E4RNX1_9ASCO</name>
<dbReference type="RefSeq" id="XP_020077968.1">
    <property type="nucleotide sequence ID" value="XM_020222502.1"/>
</dbReference>
<keyword evidence="13" id="KW-1185">Reference proteome</keyword>
<dbReference type="SUPFAM" id="SSF49329">
    <property type="entry name" value="Cu,Zn superoxide dismutase-like"/>
    <property type="match status" value="1"/>
</dbReference>
<keyword evidence="6" id="KW-0479">Metal-binding</keyword>